<accession>A0A371NER3</accession>
<dbReference type="Proteomes" id="UP000256864">
    <property type="component" value="Unassembled WGS sequence"/>
</dbReference>
<protein>
    <submittedName>
        <fullName evidence="2">Uncharacterized protein</fullName>
    </submittedName>
</protein>
<evidence type="ECO:0000313" key="2">
    <source>
        <dbReference type="EMBL" id="REE28406.1"/>
    </source>
</evidence>
<reference evidence="2 3" key="1">
    <citation type="submission" date="2018-07" db="EMBL/GenBank/DDBJ databases">
        <title>Genomic Encyclopedia of Type Strains, Phase IV (KMG-IV): sequencing the most valuable type-strain genomes for metagenomic binning, comparative biology and taxonomic classification.</title>
        <authorList>
            <person name="Goeker M."/>
        </authorList>
    </citation>
    <scope>NUCLEOTIDE SEQUENCE [LARGE SCALE GENOMIC DNA]</scope>
    <source>
        <strain evidence="2 3">DSM 7466</strain>
    </source>
</reference>
<keyword evidence="1" id="KW-0175">Coiled coil</keyword>
<feature type="coiled-coil region" evidence="1">
    <location>
        <begin position="90"/>
        <end position="117"/>
    </location>
</feature>
<sequence length="141" mass="16538">MMDPEEYHRILSGLADFQDLDTSTIASTRSSLVELKDRRDQLLEIKKELKKDIRGVERYYLDRMAEIRSDVEELRAGSSGLRRIIAGNPAAAQARAMKQLKRNRESLVRTYRDLLEYTEELIEYIDDLMIELYEEIKSFFG</sequence>
<name>A0A371NER3_9EURY</name>
<gene>
    <name evidence="2" type="ORF">C7452_0415</name>
</gene>
<dbReference type="EMBL" id="QREL01000001">
    <property type="protein sequence ID" value="REE28406.1"/>
    <property type="molecule type" value="Genomic_DNA"/>
</dbReference>
<dbReference type="AlphaFoldDB" id="A0A371NER3"/>
<organism evidence="2 3">
    <name type="scientific">Methanothermobacter defluvii</name>
    <dbReference type="NCBI Taxonomy" id="49339"/>
    <lineage>
        <taxon>Archaea</taxon>
        <taxon>Methanobacteriati</taxon>
        <taxon>Methanobacteriota</taxon>
        <taxon>Methanomada group</taxon>
        <taxon>Methanobacteria</taxon>
        <taxon>Methanobacteriales</taxon>
        <taxon>Methanobacteriaceae</taxon>
        <taxon>Methanothermobacter</taxon>
    </lineage>
</organism>
<proteinExistence type="predicted"/>
<keyword evidence="3" id="KW-1185">Reference proteome</keyword>
<comment type="caution">
    <text evidence="2">The sequence shown here is derived from an EMBL/GenBank/DDBJ whole genome shotgun (WGS) entry which is preliminary data.</text>
</comment>
<evidence type="ECO:0000313" key="3">
    <source>
        <dbReference type="Proteomes" id="UP000256864"/>
    </source>
</evidence>
<evidence type="ECO:0000256" key="1">
    <source>
        <dbReference type="SAM" id="Coils"/>
    </source>
</evidence>